<reference evidence="2" key="1">
    <citation type="submission" date="2016-10" db="EMBL/GenBank/DDBJ databases">
        <authorList>
            <person name="Varghese N."/>
            <person name="Submissions S."/>
        </authorList>
    </citation>
    <scope>NUCLEOTIDE SEQUENCE [LARGE SCALE GENOMIC DNA]</scope>
    <source>
        <strain evidence="2">Gh-67</strain>
    </source>
</reference>
<evidence type="ECO:0000313" key="2">
    <source>
        <dbReference type="Proteomes" id="UP000199705"/>
    </source>
</evidence>
<organism evidence="1 2">
    <name type="scientific">Mucilaginibacter gossypii</name>
    <dbReference type="NCBI Taxonomy" id="551996"/>
    <lineage>
        <taxon>Bacteria</taxon>
        <taxon>Pseudomonadati</taxon>
        <taxon>Bacteroidota</taxon>
        <taxon>Sphingobacteriia</taxon>
        <taxon>Sphingobacteriales</taxon>
        <taxon>Sphingobacteriaceae</taxon>
        <taxon>Mucilaginibacter</taxon>
    </lineage>
</organism>
<protein>
    <submittedName>
        <fullName evidence="1">Uncharacterized protein</fullName>
    </submittedName>
</protein>
<dbReference type="RefSeq" id="WP_091170144.1">
    <property type="nucleotide sequence ID" value="NZ_CP071878.2"/>
</dbReference>
<dbReference type="AlphaFoldDB" id="A0A1G8C4Q8"/>
<proteinExistence type="predicted"/>
<sequence>MDQNYLLNSIDGVDVILIPGSGSSVCVFEPETQTSAGSSQLLRATILDKELVFQPTGNNIISEDELLKVIRWYSYRKTFS</sequence>
<dbReference type="Proteomes" id="UP000199705">
    <property type="component" value="Unassembled WGS sequence"/>
</dbReference>
<accession>A0A1G8C4Q8</accession>
<name>A0A1G8C4Q8_9SPHI</name>
<evidence type="ECO:0000313" key="1">
    <source>
        <dbReference type="EMBL" id="SDH40516.1"/>
    </source>
</evidence>
<gene>
    <name evidence="1" type="ORF">SAMN05192573_109141</name>
</gene>
<keyword evidence="2" id="KW-1185">Reference proteome</keyword>
<dbReference type="EMBL" id="FNCG01000009">
    <property type="protein sequence ID" value="SDH40516.1"/>
    <property type="molecule type" value="Genomic_DNA"/>
</dbReference>